<dbReference type="InterPro" id="IPR025622">
    <property type="entry name" value="YqzE"/>
</dbReference>
<protein>
    <submittedName>
        <fullName evidence="2">YqzE family protein</fullName>
    </submittedName>
</protein>
<evidence type="ECO:0000313" key="3">
    <source>
        <dbReference type="Proteomes" id="UP000799092"/>
    </source>
</evidence>
<evidence type="ECO:0000313" key="2">
    <source>
        <dbReference type="EMBL" id="MRH43142.1"/>
    </source>
</evidence>
<dbReference type="AlphaFoldDB" id="A0A6A8DPF4"/>
<sequence>MSGNDYVKFMTQEIVKYMDTPHEERKKKKNQRSNNKNTFSGRWFGLLPFAFKLLVKKKK</sequence>
<reference evidence="2" key="1">
    <citation type="submission" date="2019-11" db="EMBL/GenBank/DDBJ databases">
        <authorList>
            <person name="Li J."/>
        </authorList>
    </citation>
    <scope>NUCLEOTIDE SEQUENCE</scope>
    <source>
        <strain evidence="2">B6B</strain>
    </source>
</reference>
<dbReference type="Proteomes" id="UP000799092">
    <property type="component" value="Unassembled WGS sequence"/>
</dbReference>
<proteinExistence type="predicted"/>
<keyword evidence="3" id="KW-1185">Reference proteome</keyword>
<evidence type="ECO:0000256" key="1">
    <source>
        <dbReference type="SAM" id="MobiDB-lite"/>
    </source>
</evidence>
<feature type="region of interest" description="Disordered" evidence="1">
    <location>
        <begin position="19"/>
        <end position="38"/>
    </location>
</feature>
<gene>
    <name evidence="2" type="ORF">GH741_10670</name>
</gene>
<organism evidence="2 3">
    <name type="scientific">Aquibacillus halophilus</name>
    <dbReference type="NCBI Taxonomy" id="930132"/>
    <lineage>
        <taxon>Bacteria</taxon>
        <taxon>Bacillati</taxon>
        <taxon>Bacillota</taxon>
        <taxon>Bacilli</taxon>
        <taxon>Bacillales</taxon>
        <taxon>Bacillaceae</taxon>
        <taxon>Aquibacillus</taxon>
    </lineage>
</organism>
<dbReference type="EMBL" id="WJNG01000007">
    <property type="protein sequence ID" value="MRH43142.1"/>
    <property type="molecule type" value="Genomic_DNA"/>
</dbReference>
<dbReference type="Pfam" id="PF14038">
    <property type="entry name" value="YqzE"/>
    <property type="match status" value="1"/>
</dbReference>
<accession>A0A6A8DPF4</accession>
<name>A0A6A8DPF4_9BACI</name>
<dbReference type="RefSeq" id="WP_153736764.1">
    <property type="nucleotide sequence ID" value="NZ_WJNG01000007.1"/>
</dbReference>
<comment type="caution">
    <text evidence="2">The sequence shown here is derived from an EMBL/GenBank/DDBJ whole genome shotgun (WGS) entry which is preliminary data.</text>
</comment>